<dbReference type="PANTHER" id="PTHR43687">
    <property type="entry name" value="ADENYLYLSULFATE REDUCTASE, BETA SUBUNIT"/>
    <property type="match status" value="1"/>
</dbReference>
<evidence type="ECO:0000256" key="5">
    <source>
        <dbReference type="ARBA" id="ARBA00023014"/>
    </source>
</evidence>
<dbReference type="InterPro" id="IPR017900">
    <property type="entry name" value="4Fe4S_Fe_S_CS"/>
</dbReference>
<keyword evidence="1" id="KW-0004">4Fe-4S</keyword>
<evidence type="ECO:0000259" key="6">
    <source>
        <dbReference type="PROSITE" id="PS51379"/>
    </source>
</evidence>
<evidence type="ECO:0000256" key="2">
    <source>
        <dbReference type="ARBA" id="ARBA00022723"/>
    </source>
</evidence>
<dbReference type="EMBL" id="QHLQ01000001">
    <property type="protein sequence ID" value="NIZ59620.1"/>
    <property type="molecule type" value="Genomic_DNA"/>
</dbReference>
<dbReference type="RefSeq" id="WP_167681468.1">
    <property type="nucleotide sequence ID" value="NZ_QHLQ01000001.1"/>
</dbReference>
<name>A0ABX0W1V5_9RHOB</name>
<dbReference type="Proteomes" id="UP001429564">
    <property type="component" value="Unassembled WGS sequence"/>
</dbReference>
<sequence length="163" mass="17227">MGRSGSQTLSRRALFSGKHGAPIRPPWTSETSILDACIGCGDCVAACPEDILFNGPANTPVVSFENGECTFCEACAKACKESVFDLDQPAWTIQAVISDSCILQSGISCRLCTDNCEVEALVFDLSQRPVGAVFVDQDLCNGCGACVAACTFSAISIMEPQRD</sequence>
<protein>
    <submittedName>
        <fullName evidence="7">Ferredoxin-type protein NapF</fullName>
    </submittedName>
</protein>
<comment type="caution">
    <text evidence="7">The sequence shown here is derived from an EMBL/GenBank/DDBJ whole genome shotgun (WGS) entry which is preliminary data.</text>
</comment>
<dbReference type="Gene3D" id="3.30.70.20">
    <property type="match status" value="3"/>
</dbReference>
<dbReference type="NCBIfam" id="TIGR00402">
    <property type="entry name" value="napF"/>
    <property type="match status" value="1"/>
</dbReference>
<keyword evidence="3" id="KW-0677">Repeat</keyword>
<dbReference type="CDD" id="cd10564">
    <property type="entry name" value="NapF_like"/>
    <property type="match status" value="1"/>
</dbReference>
<dbReference type="InterPro" id="IPR050572">
    <property type="entry name" value="Fe-S_Ferredoxin"/>
</dbReference>
<evidence type="ECO:0000256" key="1">
    <source>
        <dbReference type="ARBA" id="ARBA00022485"/>
    </source>
</evidence>
<organism evidence="7 8">
    <name type="scientific">Parasedimentitalea denitrificans</name>
    <dbReference type="NCBI Taxonomy" id="2211118"/>
    <lineage>
        <taxon>Bacteria</taxon>
        <taxon>Pseudomonadati</taxon>
        <taxon>Pseudomonadota</taxon>
        <taxon>Alphaproteobacteria</taxon>
        <taxon>Rhodobacterales</taxon>
        <taxon>Paracoccaceae</taxon>
        <taxon>Parasedimentitalea</taxon>
    </lineage>
</organism>
<evidence type="ECO:0000256" key="4">
    <source>
        <dbReference type="ARBA" id="ARBA00023004"/>
    </source>
</evidence>
<dbReference type="InterPro" id="IPR017896">
    <property type="entry name" value="4Fe4S_Fe-S-bd"/>
</dbReference>
<dbReference type="InterPro" id="IPR004496">
    <property type="entry name" value="NapF"/>
</dbReference>
<accession>A0ABX0W1V5</accession>
<dbReference type="PANTHER" id="PTHR43687:SF1">
    <property type="entry name" value="FERREDOXIN III"/>
    <property type="match status" value="1"/>
</dbReference>
<proteinExistence type="predicted"/>
<keyword evidence="2" id="KW-0479">Metal-binding</keyword>
<feature type="domain" description="4Fe-4S ferredoxin-type" evidence="6">
    <location>
        <begin position="60"/>
        <end position="89"/>
    </location>
</feature>
<keyword evidence="5" id="KW-0411">Iron-sulfur</keyword>
<dbReference type="PROSITE" id="PS00198">
    <property type="entry name" value="4FE4S_FER_1"/>
    <property type="match status" value="1"/>
</dbReference>
<evidence type="ECO:0000313" key="7">
    <source>
        <dbReference type="EMBL" id="NIZ59620.1"/>
    </source>
</evidence>
<dbReference type="PROSITE" id="PS51379">
    <property type="entry name" value="4FE4S_FER_2"/>
    <property type="match status" value="3"/>
</dbReference>
<keyword evidence="4" id="KW-0408">Iron</keyword>
<reference evidence="7 8" key="1">
    <citation type="submission" date="2018-05" db="EMBL/GenBank/DDBJ databases">
        <authorList>
            <person name="Zhang Y.-J."/>
        </authorList>
    </citation>
    <scope>NUCLEOTIDE SEQUENCE [LARGE SCALE GENOMIC DNA]</scope>
    <source>
        <strain evidence="7 8">CY04</strain>
    </source>
</reference>
<keyword evidence="8" id="KW-1185">Reference proteome</keyword>
<gene>
    <name evidence="7" type="primary">napF</name>
    <name evidence="7" type="ORF">DL239_01375</name>
</gene>
<dbReference type="Pfam" id="PF12838">
    <property type="entry name" value="Fer4_7"/>
    <property type="match status" value="2"/>
</dbReference>
<evidence type="ECO:0000313" key="8">
    <source>
        <dbReference type="Proteomes" id="UP001429564"/>
    </source>
</evidence>
<evidence type="ECO:0000256" key="3">
    <source>
        <dbReference type="ARBA" id="ARBA00022737"/>
    </source>
</evidence>
<dbReference type="SUPFAM" id="SSF54862">
    <property type="entry name" value="4Fe-4S ferredoxins"/>
    <property type="match status" value="1"/>
</dbReference>
<feature type="domain" description="4Fe-4S ferredoxin-type" evidence="6">
    <location>
        <begin position="27"/>
        <end position="57"/>
    </location>
</feature>
<feature type="domain" description="4Fe-4S ferredoxin-type" evidence="6">
    <location>
        <begin position="131"/>
        <end position="160"/>
    </location>
</feature>